<evidence type="ECO:0000256" key="6">
    <source>
        <dbReference type="ARBA" id="ARBA00022989"/>
    </source>
</evidence>
<keyword evidence="11 13" id="KW-0739">Sodium transport</keyword>
<dbReference type="AlphaFoldDB" id="A0A8S1F5Z7"/>
<comment type="similarity">
    <text evidence="2 13">Belongs to the amiloride-sensitive sodium channel (TC 1.A.6) family.</text>
</comment>
<evidence type="ECO:0000256" key="9">
    <source>
        <dbReference type="ARBA" id="ARBA00023136"/>
    </source>
</evidence>
<proteinExistence type="inferred from homology"/>
<keyword evidence="12 13" id="KW-0407">Ion channel</keyword>
<comment type="caution">
    <text evidence="14">The sequence shown here is derived from an EMBL/GenBank/DDBJ whole genome shotgun (WGS) entry which is preliminary data.</text>
</comment>
<evidence type="ECO:0000256" key="10">
    <source>
        <dbReference type="ARBA" id="ARBA00023180"/>
    </source>
</evidence>
<evidence type="ECO:0000256" key="11">
    <source>
        <dbReference type="ARBA" id="ARBA00023201"/>
    </source>
</evidence>
<keyword evidence="8 13" id="KW-0406">Ion transport</keyword>
<keyword evidence="15" id="KW-1185">Reference proteome</keyword>
<keyword evidence="4 13" id="KW-0894">Sodium channel</keyword>
<accession>A0A8S1F5Z7</accession>
<sequence>MEWTNPSLRESAEYTPATAAFMTQGQNTVIQYLTQSARNATILAMEYQCQSVINSCSFQGVQMSSFDCCRNLIAYVPTIKGLCFTWRDANMWQNSTGINRRFEMTRNFQFFA</sequence>
<keyword evidence="5 13" id="KW-0812">Transmembrane</keyword>
<evidence type="ECO:0000256" key="13">
    <source>
        <dbReference type="RuleBase" id="RU000679"/>
    </source>
</evidence>
<dbReference type="Pfam" id="PF00858">
    <property type="entry name" value="ASC"/>
    <property type="match status" value="1"/>
</dbReference>
<reference evidence="14 15" key="1">
    <citation type="submission" date="2020-04" db="EMBL/GenBank/DDBJ databases">
        <authorList>
            <person name="Laetsch R D."/>
            <person name="Stevens L."/>
            <person name="Kumar S."/>
            <person name="Blaxter L. M."/>
        </authorList>
    </citation>
    <scope>NUCLEOTIDE SEQUENCE [LARGE SCALE GENOMIC DNA]</scope>
</reference>
<evidence type="ECO:0000256" key="1">
    <source>
        <dbReference type="ARBA" id="ARBA00004141"/>
    </source>
</evidence>
<evidence type="ECO:0000256" key="8">
    <source>
        <dbReference type="ARBA" id="ARBA00023065"/>
    </source>
</evidence>
<protein>
    <submittedName>
        <fullName evidence="14">Uncharacterized protein</fullName>
    </submittedName>
</protein>
<evidence type="ECO:0000256" key="4">
    <source>
        <dbReference type="ARBA" id="ARBA00022461"/>
    </source>
</evidence>
<keyword evidence="10" id="KW-0325">Glycoprotein</keyword>
<comment type="subcellular location">
    <subcellularLocation>
        <location evidence="1">Membrane</location>
        <topology evidence="1">Multi-pass membrane protein</topology>
    </subcellularLocation>
</comment>
<keyword evidence="3 13" id="KW-0813">Transport</keyword>
<dbReference type="InterPro" id="IPR001873">
    <property type="entry name" value="ENaC"/>
</dbReference>
<evidence type="ECO:0000256" key="2">
    <source>
        <dbReference type="ARBA" id="ARBA00007193"/>
    </source>
</evidence>
<evidence type="ECO:0000313" key="15">
    <source>
        <dbReference type="Proteomes" id="UP000494206"/>
    </source>
</evidence>
<evidence type="ECO:0000256" key="5">
    <source>
        <dbReference type="ARBA" id="ARBA00022692"/>
    </source>
</evidence>
<keyword evidence="6" id="KW-1133">Transmembrane helix</keyword>
<evidence type="ECO:0000313" key="14">
    <source>
        <dbReference type="EMBL" id="CAB3407566.1"/>
    </source>
</evidence>
<keyword evidence="7" id="KW-0915">Sodium</keyword>
<dbReference type="Proteomes" id="UP000494206">
    <property type="component" value="Unassembled WGS sequence"/>
</dbReference>
<organism evidence="14 15">
    <name type="scientific">Caenorhabditis bovis</name>
    <dbReference type="NCBI Taxonomy" id="2654633"/>
    <lineage>
        <taxon>Eukaryota</taxon>
        <taxon>Metazoa</taxon>
        <taxon>Ecdysozoa</taxon>
        <taxon>Nematoda</taxon>
        <taxon>Chromadorea</taxon>
        <taxon>Rhabditida</taxon>
        <taxon>Rhabditina</taxon>
        <taxon>Rhabditomorpha</taxon>
        <taxon>Rhabditoidea</taxon>
        <taxon>Rhabditidae</taxon>
        <taxon>Peloderinae</taxon>
        <taxon>Caenorhabditis</taxon>
    </lineage>
</organism>
<evidence type="ECO:0000256" key="12">
    <source>
        <dbReference type="ARBA" id="ARBA00023303"/>
    </source>
</evidence>
<dbReference type="EMBL" id="CADEPM010000006">
    <property type="protein sequence ID" value="CAB3407566.1"/>
    <property type="molecule type" value="Genomic_DNA"/>
</dbReference>
<keyword evidence="9" id="KW-0472">Membrane</keyword>
<evidence type="ECO:0000256" key="3">
    <source>
        <dbReference type="ARBA" id="ARBA00022448"/>
    </source>
</evidence>
<dbReference type="OrthoDB" id="5820377at2759"/>
<dbReference type="GO" id="GO:0016020">
    <property type="term" value="C:membrane"/>
    <property type="evidence" value="ECO:0007669"/>
    <property type="project" value="UniProtKB-SubCell"/>
</dbReference>
<evidence type="ECO:0000256" key="7">
    <source>
        <dbReference type="ARBA" id="ARBA00023053"/>
    </source>
</evidence>
<gene>
    <name evidence="14" type="ORF">CBOVIS_LOCUS9479</name>
</gene>
<dbReference type="GO" id="GO:0005272">
    <property type="term" value="F:sodium channel activity"/>
    <property type="evidence" value="ECO:0007669"/>
    <property type="project" value="UniProtKB-KW"/>
</dbReference>
<name>A0A8S1F5Z7_9PELO</name>